<sequence>MGELDVDKSNRSFILKSSQFLFTAWAAQAMSSICSYSYCHVSYASWRLKAFRRQALEAAAGPFAPFSSRSFTTSSSFQFPKPNPNQKKRRGNPKRERIQELDMLDRLHTEISGFVEELKNKPRTVESSEATAHNEQESTPGQPTQLKDIPPLHERPSQSLPKSPIVTRLAQRGTKSKSRATKLDIDRLKYNPWAQILASPVRMCVATGARIPEKLMGDWGLVQHPETCAFWLTPVDLVQEELKQASAKRIPAPPAERDEGAEGDSDSVPHQTRPNVPSFYMTNTVELIDAVAKLKGDRIPRLVPNNWKVPRGTLSRNARYVFRKDLPVFVLDHTREVVLRWLKKVKALQLAGEISGGLTVLDVGTETIGKDSLQESLRKLGDLEHAAWGAVFISRSTRVQGKNTGTQGKEQARGGDDISPSASLAADPRNKSTLANSSIFPESDSESASVSDSLPKYITLPSTGSMVPVFDLTMLLTEEQLEALCQHAEVFRNPAVFYRPGSRAPVSMISWLWRLKLYMLRQDNL</sequence>
<dbReference type="VEuPathDB" id="FungiDB:PADG_04170"/>
<comment type="caution">
    <text evidence="2">The sequence shown here is derived from an EMBL/GenBank/DDBJ whole genome shotgun (WGS) entry which is preliminary data.</text>
</comment>
<feature type="compositionally biased region" description="Basic and acidic residues" evidence="1">
    <location>
        <begin position="118"/>
        <end position="136"/>
    </location>
</feature>
<dbReference type="AlphaFoldDB" id="A0A1D2JCJ2"/>
<dbReference type="EMBL" id="LZYO01000190">
    <property type="protein sequence ID" value="ODH26340.1"/>
    <property type="molecule type" value="Genomic_DNA"/>
</dbReference>
<proteinExistence type="predicted"/>
<evidence type="ECO:0000256" key="1">
    <source>
        <dbReference type="SAM" id="MobiDB-lite"/>
    </source>
</evidence>
<feature type="compositionally biased region" description="Polar residues" evidence="1">
    <location>
        <begin position="399"/>
        <end position="409"/>
    </location>
</feature>
<dbReference type="VEuPathDB" id="FungiDB:PABG_01559"/>
<feature type="region of interest" description="Disordered" evidence="1">
    <location>
        <begin position="246"/>
        <end position="275"/>
    </location>
</feature>
<gene>
    <name evidence="2" type="ORF">ACO22_04668</name>
</gene>
<feature type="region of interest" description="Disordered" evidence="1">
    <location>
        <begin position="399"/>
        <end position="451"/>
    </location>
</feature>
<dbReference type="Proteomes" id="UP000242814">
    <property type="component" value="Unassembled WGS sequence"/>
</dbReference>
<accession>A0A1D2JCJ2</accession>
<reference evidence="2 3" key="1">
    <citation type="submission" date="2016-06" db="EMBL/GenBank/DDBJ databases">
        <authorList>
            <person name="Kjaerup R.B."/>
            <person name="Dalgaard T.S."/>
            <person name="Juul-Madsen H.R."/>
        </authorList>
    </citation>
    <scope>NUCLEOTIDE SEQUENCE [LARGE SCALE GENOMIC DNA]</scope>
    <source>
        <strain evidence="2 3">Pb300</strain>
    </source>
</reference>
<feature type="region of interest" description="Disordered" evidence="1">
    <location>
        <begin position="118"/>
        <end position="164"/>
    </location>
</feature>
<organism evidence="2 3">
    <name type="scientific">Paracoccidioides brasiliensis</name>
    <dbReference type="NCBI Taxonomy" id="121759"/>
    <lineage>
        <taxon>Eukaryota</taxon>
        <taxon>Fungi</taxon>
        <taxon>Dikarya</taxon>
        <taxon>Ascomycota</taxon>
        <taxon>Pezizomycotina</taxon>
        <taxon>Eurotiomycetes</taxon>
        <taxon>Eurotiomycetidae</taxon>
        <taxon>Onygenales</taxon>
        <taxon>Ajellomycetaceae</taxon>
        <taxon>Paracoccidioides</taxon>
    </lineage>
</organism>
<protein>
    <submittedName>
        <fullName evidence="2">Uncharacterized protein</fullName>
    </submittedName>
</protein>
<evidence type="ECO:0000313" key="2">
    <source>
        <dbReference type="EMBL" id="ODH26340.1"/>
    </source>
</evidence>
<feature type="region of interest" description="Disordered" evidence="1">
    <location>
        <begin position="73"/>
        <end position="100"/>
    </location>
</feature>
<name>A0A1D2JCJ2_PARBR</name>
<feature type="compositionally biased region" description="Polar residues" evidence="1">
    <location>
        <begin position="431"/>
        <end position="440"/>
    </location>
</feature>
<evidence type="ECO:0000313" key="3">
    <source>
        <dbReference type="Proteomes" id="UP000242814"/>
    </source>
</evidence>